<dbReference type="InterPro" id="IPR011067">
    <property type="entry name" value="Plasmid_toxin/cell-grow_inhib"/>
</dbReference>
<keyword evidence="4" id="KW-0805">Transcription regulation</keyword>
<dbReference type="GO" id="GO:0006276">
    <property type="term" value="P:plasmid maintenance"/>
    <property type="evidence" value="ECO:0007669"/>
    <property type="project" value="InterPro"/>
</dbReference>
<keyword evidence="5" id="KW-0804">Transcription</keyword>
<name>A0A0U3AWN1_9ALTE</name>
<reference evidence="8 9" key="1">
    <citation type="submission" date="2015-12" db="EMBL/GenBank/DDBJ databases">
        <title>Complete genome of Lacimicrobium alkaliphilum KCTC 32984.</title>
        <authorList>
            <person name="Kim S.-G."/>
            <person name="Lee Y.-J."/>
        </authorList>
    </citation>
    <scope>NUCLEOTIDE SEQUENCE [LARGE SCALE GENOMIC DNA]</scope>
    <source>
        <strain evidence="8 9">YelD216</strain>
    </source>
</reference>
<keyword evidence="9" id="KW-1185">Reference proteome</keyword>
<keyword evidence="3" id="KW-0678">Repressor</keyword>
<dbReference type="Proteomes" id="UP000068447">
    <property type="component" value="Chromosome"/>
</dbReference>
<sequence length="99" mass="10986">MARYDVYRNPHGAGYMLDVQTDLLYGLNTRVVVPLLPEAESPRPASRLNPIFEIQGQQTVMVTQFMAAVPVTELKKVAGNIGGHHDQISEALDMLFKGF</sequence>
<gene>
    <name evidence="8" type="ORF">AT746_03145</name>
</gene>
<evidence type="ECO:0000256" key="4">
    <source>
        <dbReference type="ARBA" id="ARBA00023015"/>
    </source>
</evidence>
<dbReference type="AlphaFoldDB" id="A0A0U3AWN1"/>
<accession>A0A0U3AWN1</accession>
<dbReference type="Pfam" id="PF01845">
    <property type="entry name" value="CcdB"/>
    <property type="match status" value="1"/>
</dbReference>
<evidence type="ECO:0000256" key="3">
    <source>
        <dbReference type="ARBA" id="ARBA00022491"/>
    </source>
</evidence>
<evidence type="ECO:0000256" key="5">
    <source>
        <dbReference type="ARBA" id="ARBA00023163"/>
    </source>
</evidence>
<evidence type="ECO:0000256" key="6">
    <source>
        <dbReference type="ARBA" id="ARBA00029628"/>
    </source>
</evidence>
<dbReference type="Gene3D" id="2.30.30.110">
    <property type="match status" value="1"/>
</dbReference>
<dbReference type="SUPFAM" id="SSF50118">
    <property type="entry name" value="Cell growth inhibitor/plasmid maintenance toxic component"/>
    <property type="match status" value="1"/>
</dbReference>
<evidence type="ECO:0000256" key="2">
    <source>
        <dbReference type="ARBA" id="ARBA00015075"/>
    </source>
</evidence>
<proteinExistence type="inferred from homology"/>
<evidence type="ECO:0000256" key="7">
    <source>
        <dbReference type="ARBA" id="ARBA00033135"/>
    </source>
</evidence>
<evidence type="ECO:0000313" key="9">
    <source>
        <dbReference type="Proteomes" id="UP000068447"/>
    </source>
</evidence>
<dbReference type="STRING" id="1526571.AT746_03145"/>
<dbReference type="InterPro" id="IPR002712">
    <property type="entry name" value="CcdB"/>
</dbReference>
<evidence type="ECO:0000256" key="1">
    <source>
        <dbReference type="ARBA" id="ARBA00005230"/>
    </source>
</evidence>
<protein>
    <recommendedName>
        <fullName evidence="2">Toxin CcdB</fullName>
    </recommendedName>
    <alternativeName>
        <fullName evidence="7">Cytotoxic protein CcdB</fullName>
    </alternativeName>
    <alternativeName>
        <fullName evidence="6">Protein LetD</fullName>
    </alternativeName>
</protein>
<evidence type="ECO:0000313" key="8">
    <source>
        <dbReference type="EMBL" id="ALS97368.1"/>
    </source>
</evidence>
<dbReference type="OrthoDB" id="9813510at2"/>
<organism evidence="8 9">
    <name type="scientific">Lacimicrobium alkaliphilum</name>
    <dbReference type="NCBI Taxonomy" id="1526571"/>
    <lineage>
        <taxon>Bacteria</taxon>
        <taxon>Pseudomonadati</taxon>
        <taxon>Pseudomonadota</taxon>
        <taxon>Gammaproteobacteria</taxon>
        <taxon>Alteromonadales</taxon>
        <taxon>Alteromonadaceae</taxon>
        <taxon>Lacimicrobium</taxon>
    </lineage>
</organism>
<dbReference type="RefSeq" id="WP_062476307.1">
    <property type="nucleotide sequence ID" value="NZ_CP013650.1"/>
</dbReference>
<dbReference type="EMBL" id="CP013650">
    <property type="protein sequence ID" value="ALS97368.1"/>
    <property type="molecule type" value="Genomic_DNA"/>
</dbReference>
<dbReference type="GO" id="GO:0008657">
    <property type="term" value="F:DNA topoisomerase type II (double strand cut, ATP-hydrolyzing) inhibitor activity"/>
    <property type="evidence" value="ECO:0007669"/>
    <property type="project" value="InterPro"/>
</dbReference>
<dbReference type="KEGG" id="lal:AT746_03145"/>
<comment type="similarity">
    <text evidence="1">Belongs to the CcdB toxin family.</text>
</comment>